<comment type="catalytic activity">
    <reaction evidence="14 15">
        <text>FMN + ATP + H(+) = FAD + diphosphate</text>
        <dbReference type="Rhea" id="RHEA:17237"/>
        <dbReference type="ChEBI" id="CHEBI:15378"/>
        <dbReference type="ChEBI" id="CHEBI:30616"/>
        <dbReference type="ChEBI" id="CHEBI:33019"/>
        <dbReference type="ChEBI" id="CHEBI:57692"/>
        <dbReference type="ChEBI" id="CHEBI:58210"/>
        <dbReference type="EC" id="2.7.7.2"/>
    </reaction>
</comment>
<comment type="function">
    <text evidence="1">Catalyzes the phosphorylation of riboflavin to FMN followed by the adenylation of FMN to FAD.</text>
</comment>
<reference evidence="17 18" key="1">
    <citation type="submission" date="2015-05" db="EMBL/GenBank/DDBJ databases">
        <title>Complete genome of Marinobacter psychrophilus strain 20041T isolated from sea-ice of the Canadian Basin.</title>
        <authorList>
            <person name="Song L."/>
            <person name="Ren L."/>
            <person name="Yu Y."/>
            <person name="Wang X."/>
        </authorList>
    </citation>
    <scope>NUCLEOTIDE SEQUENCE [LARGE SCALE GENOMIC DNA]</scope>
    <source>
        <strain evidence="17 18">20041</strain>
    </source>
</reference>
<evidence type="ECO:0000256" key="2">
    <source>
        <dbReference type="ARBA" id="ARBA00004726"/>
    </source>
</evidence>
<dbReference type="Proteomes" id="UP000036406">
    <property type="component" value="Chromosome"/>
</dbReference>
<dbReference type="FunFam" id="3.40.50.620:FF:000021">
    <property type="entry name" value="Riboflavin biosynthesis protein"/>
    <property type="match status" value="1"/>
</dbReference>
<name>A0A0H4I224_9GAMM</name>
<evidence type="ECO:0000256" key="6">
    <source>
        <dbReference type="ARBA" id="ARBA00022679"/>
    </source>
</evidence>
<dbReference type="GO" id="GO:0005524">
    <property type="term" value="F:ATP binding"/>
    <property type="evidence" value="ECO:0007669"/>
    <property type="project" value="UniProtKB-UniRule"/>
</dbReference>
<dbReference type="Pfam" id="PF01687">
    <property type="entry name" value="Flavokinase"/>
    <property type="match status" value="1"/>
</dbReference>
<evidence type="ECO:0000256" key="3">
    <source>
        <dbReference type="ARBA" id="ARBA00005201"/>
    </source>
</evidence>
<evidence type="ECO:0000256" key="15">
    <source>
        <dbReference type="PIRNR" id="PIRNR004491"/>
    </source>
</evidence>
<dbReference type="GO" id="GO:0009231">
    <property type="term" value="P:riboflavin biosynthetic process"/>
    <property type="evidence" value="ECO:0007669"/>
    <property type="project" value="InterPro"/>
</dbReference>
<sequence length="326" mass="36112">MRLIRGLTNLKTLSQSGEGPLARGCVATVGNFDGVHRGHQAILEQVKTQAAKHNLPSVVVIFEPQPQEFFRGVDAPPRLTGFRQKLEALRTQGIDAVLCLRFDEQFRQFSAWGFVDSLLIQGLAVKHLVVGDDFRFGCDRSGDFNFLEKVGADAGFTVENTRTVVIEGDRVSSTRIRKLLADNQLDSAEHLLGWKYHIAGRIVYGRQLGREIGAPTANIRLAQIPALQGVYVVKVRLADGALHDGIANIGLRPTVDGRHPALEVHLFDYAGMLYGQRLDVTFRQGLRDEVRFESVGALKTQIAKDFSSARRWLAESLTANRTAKKD</sequence>
<evidence type="ECO:0000256" key="10">
    <source>
        <dbReference type="ARBA" id="ARBA00022827"/>
    </source>
</evidence>
<dbReference type="PANTHER" id="PTHR22749:SF6">
    <property type="entry name" value="RIBOFLAVIN KINASE"/>
    <property type="match status" value="1"/>
</dbReference>
<evidence type="ECO:0000313" key="18">
    <source>
        <dbReference type="Proteomes" id="UP000036406"/>
    </source>
</evidence>
<keyword evidence="4 15" id="KW-0285">Flavoprotein</keyword>
<keyword evidence="5 15" id="KW-0288">FMN</keyword>
<dbReference type="SMART" id="SM00904">
    <property type="entry name" value="Flavokinase"/>
    <property type="match status" value="1"/>
</dbReference>
<evidence type="ECO:0000256" key="4">
    <source>
        <dbReference type="ARBA" id="ARBA00022630"/>
    </source>
</evidence>
<dbReference type="KEGG" id="mpq:ABA45_03780"/>
<accession>A0A0H4I224</accession>
<dbReference type="Pfam" id="PF06574">
    <property type="entry name" value="FAD_syn"/>
    <property type="match status" value="1"/>
</dbReference>
<keyword evidence="11 15" id="KW-0067">ATP-binding</keyword>
<dbReference type="GO" id="GO:0003919">
    <property type="term" value="F:FMN adenylyltransferase activity"/>
    <property type="evidence" value="ECO:0007669"/>
    <property type="project" value="UniProtKB-UniRule"/>
</dbReference>
<dbReference type="NCBIfam" id="NF004160">
    <property type="entry name" value="PRK05627.1-3"/>
    <property type="match status" value="1"/>
</dbReference>
<dbReference type="STRING" id="330734.ABA45_03780"/>
<dbReference type="GO" id="GO:0009398">
    <property type="term" value="P:FMN biosynthetic process"/>
    <property type="evidence" value="ECO:0007669"/>
    <property type="project" value="UniProtKB-UniRule"/>
</dbReference>
<evidence type="ECO:0000256" key="13">
    <source>
        <dbReference type="ARBA" id="ARBA00047880"/>
    </source>
</evidence>
<dbReference type="EMBL" id="CP011494">
    <property type="protein sequence ID" value="AKO51655.1"/>
    <property type="molecule type" value="Genomic_DNA"/>
</dbReference>
<dbReference type="Gene3D" id="3.40.50.620">
    <property type="entry name" value="HUPs"/>
    <property type="match status" value="1"/>
</dbReference>
<keyword evidence="18" id="KW-1185">Reference proteome</keyword>
<dbReference type="SUPFAM" id="SSF52374">
    <property type="entry name" value="Nucleotidylyl transferase"/>
    <property type="match status" value="1"/>
</dbReference>
<dbReference type="InterPro" id="IPR023468">
    <property type="entry name" value="Riboflavin_kinase"/>
</dbReference>
<dbReference type="GO" id="GO:0006747">
    <property type="term" value="P:FAD biosynthetic process"/>
    <property type="evidence" value="ECO:0007669"/>
    <property type="project" value="UniProtKB-UniRule"/>
</dbReference>
<feature type="domain" description="Riboflavin kinase" evidence="16">
    <location>
        <begin position="191"/>
        <end position="314"/>
    </location>
</feature>
<organism evidence="17 18">
    <name type="scientific">Marinobacter psychrophilus</name>
    <dbReference type="NCBI Taxonomy" id="330734"/>
    <lineage>
        <taxon>Bacteria</taxon>
        <taxon>Pseudomonadati</taxon>
        <taxon>Pseudomonadota</taxon>
        <taxon>Gammaproteobacteria</taxon>
        <taxon>Pseudomonadales</taxon>
        <taxon>Marinobacteraceae</taxon>
        <taxon>Marinobacter</taxon>
    </lineage>
</organism>
<keyword evidence="10 15" id="KW-0274">FAD</keyword>
<keyword evidence="6 15" id="KW-0808">Transferase</keyword>
<comment type="catalytic activity">
    <reaction evidence="13 15">
        <text>riboflavin + ATP = FMN + ADP + H(+)</text>
        <dbReference type="Rhea" id="RHEA:14357"/>
        <dbReference type="ChEBI" id="CHEBI:15378"/>
        <dbReference type="ChEBI" id="CHEBI:30616"/>
        <dbReference type="ChEBI" id="CHEBI:57986"/>
        <dbReference type="ChEBI" id="CHEBI:58210"/>
        <dbReference type="ChEBI" id="CHEBI:456216"/>
        <dbReference type="EC" id="2.7.1.26"/>
    </reaction>
</comment>
<evidence type="ECO:0000256" key="14">
    <source>
        <dbReference type="ARBA" id="ARBA00049494"/>
    </source>
</evidence>
<dbReference type="UniPathway" id="UPA00276">
    <property type="reaction ID" value="UER00406"/>
</dbReference>
<dbReference type="NCBIfam" id="NF004159">
    <property type="entry name" value="PRK05627.1-2"/>
    <property type="match status" value="1"/>
</dbReference>
<dbReference type="EC" id="2.7.7.2" evidence="15"/>
<dbReference type="RefSeq" id="WP_048384386.1">
    <property type="nucleotide sequence ID" value="NZ_CP011494.1"/>
</dbReference>
<dbReference type="AlphaFoldDB" id="A0A0H4I224"/>
<dbReference type="SUPFAM" id="SSF82114">
    <property type="entry name" value="Riboflavin kinase-like"/>
    <property type="match status" value="1"/>
</dbReference>
<evidence type="ECO:0000256" key="1">
    <source>
        <dbReference type="ARBA" id="ARBA00002121"/>
    </source>
</evidence>
<proteinExistence type="inferred from homology"/>
<dbReference type="NCBIfam" id="TIGR00083">
    <property type="entry name" value="ribF"/>
    <property type="match status" value="1"/>
</dbReference>
<dbReference type="PATRIC" id="fig|330734.3.peg.817"/>
<gene>
    <name evidence="17" type="ORF">ABA45_03780</name>
</gene>
<dbReference type="Gene3D" id="2.40.30.30">
    <property type="entry name" value="Riboflavin kinase-like"/>
    <property type="match status" value="1"/>
</dbReference>
<evidence type="ECO:0000256" key="7">
    <source>
        <dbReference type="ARBA" id="ARBA00022695"/>
    </source>
</evidence>
<comment type="similarity">
    <text evidence="15">Belongs to the ribF family.</text>
</comment>
<comment type="pathway">
    <text evidence="2 15">Cofactor biosynthesis; FAD biosynthesis; FAD from FMN: step 1/1.</text>
</comment>
<evidence type="ECO:0000256" key="9">
    <source>
        <dbReference type="ARBA" id="ARBA00022777"/>
    </source>
</evidence>
<dbReference type="CDD" id="cd02064">
    <property type="entry name" value="FAD_synthetase_N"/>
    <property type="match status" value="1"/>
</dbReference>
<keyword evidence="9 15" id="KW-0418">Kinase</keyword>
<keyword evidence="7 15" id="KW-0548">Nucleotidyltransferase</keyword>
<dbReference type="EC" id="2.7.1.26" evidence="15"/>
<evidence type="ECO:0000256" key="8">
    <source>
        <dbReference type="ARBA" id="ARBA00022741"/>
    </source>
</evidence>
<comment type="pathway">
    <text evidence="3 15">Cofactor biosynthesis; FMN biosynthesis; FMN from riboflavin (ATP route): step 1/1.</text>
</comment>
<protein>
    <recommendedName>
        <fullName evidence="15">Riboflavin biosynthesis protein</fullName>
    </recommendedName>
    <domain>
        <recommendedName>
            <fullName evidence="15">Riboflavin kinase</fullName>
            <ecNumber evidence="15">2.7.1.26</ecNumber>
        </recommendedName>
        <alternativeName>
            <fullName evidence="15">Flavokinase</fullName>
        </alternativeName>
    </domain>
    <domain>
        <recommendedName>
            <fullName evidence="15">FMN adenylyltransferase</fullName>
            <ecNumber evidence="15">2.7.7.2</ecNumber>
        </recommendedName>
        <alternativeName>
            <fullName evidence="15">FAD pyrophosphorylase</fullName>
        </alternativeName>
        <alternativeName>
            <fullName evidence="15">FAD synthase</fullName>
        </alternativeName>
    </domain>
</protein>
<evidence type="ECO:0000256" key="11">
    <source>
        <dbReference type="ARBA" id="ARBA00022840"/>
    </source>
</evidence>
<dbReference type="PIRSF" id="PIRSF004491">
    <property type="entry name" value="FAD_Synth"/>
    <property type="match status" value="1"/>
</dbReference>
<dbReference type="GO" id="GO:0008531">
    <property type="term" value="F:riboflavin kinase activity"/>
    <property type="evidence" value="ECO:0007669"/>
    <property type="project" value="UniProtKB-UniRule"/>
</dbReference>
<evidence type="ECO:0000313" key="17">
    <source>
        <dbReference type="EMBL" id="AKO51655.1"/>
    </source>
</evidence>
<evidence type="ECO:0000256" key="12">
    <source>
        <dbReference type="ARBA" id="ARBA00023268"/>
    </source>
</evidence>
<dbReference type="PANTHER" id="PTHR22749">
    <property type="entry name" value="RIBOFLAVIN KINASE/FMN ADENYLYLTRANSFERASE"/>
    <property type="match status" value="1"/>
</dbReference>
<keyword evidence="8 15" id="KW-0547">Nucleotide-binding</keyword>
<dbReference type="InterPro" id="IPR015865">
    <property type="entry name" value="Riboflavin_kinase_bac/euk"/>
</dbReference>
<dbReference type="NCBIfam" id="NF004163">
    <property type="entry name" value="PRK05627.1-6"/>
    <property type="match status" value="1"/>
</dbReference>
<dbReference type="InterPro" id="IPR023465">
    <property type="entry name" value="Riboflavin_kinase_dom_sf"/>
</dbReference>
<dbReference type="InterPro" id="IPR002606">
    <property type="entry name" value="Riboflavin_kinase_bac"/>
</dbReference>
<dbReference type="InterPro" id="IPR015864">
    <property type="entry name" value="FAD_synthase"/>
</dbReference>
<dbReference type="InterPro" id="IPR014729">
    <property type="entry name" value="Rossmann-like_a/b/a_fold"/>
</dbReference>
<keyword evidence="12" id="KW-0511">Multifunctional enzyme</keyword>
<dbReference type="UniPathway" id="UPA00277">
    <property type="reaction ID" value="UER00407"/>
</dbReference>
<evidence type="ECO:0000256" key="5">
    <source>
        <dbReference type="ARBA" id="ARBA00022643"/>
    </source>
</evidence>
<evidence type="ECO:0000259" key="16">
    <source>
        <dbReference type="SMART" id="SM00904"/>
    </source>
</evidence>